<protein>
    <recommendedName>
        <fullName evidence="8">Ribonuclease R</fullName>
        <shortName evidence="8">RNase R</shortName>
        <ecNumber evidence="8">3.1.13.1</ecNumber>
    </recommendedName>
</protein>
<gene>
    <name evidence="8" type="primary">rnr</name>
    <name evidence="11" type="ORF">SAMN04515674_112115</name>
</gene>
<evidence type="ECO:0000256" key="9">
    <source>
        <dbReference type="SAM" id="MobiDB-lite"/>
    </source>
</evidence>
<evidence type="ECO:0000256" key="7">
    <source>
        <dbReference type="ARBA" id="ARBA00022884"/>
    </source>
</evidence>
<evidence type="ECO:0000256" key="6">
    <source>
        <dbReference type="ARBA" id="ARBA00022839"/>
    </source>
</evidence>
<dbReference type="RefSeq" id="WP_092018653.1">
    <property type="nucleotide sequence ID" value="NZ_FOXH01000012.1"/>
</dbReference>
<evidence type="ECO:0000256" key="8">
    <source>
        <dbReference type="HAMAP-Rule" id="MF_01895"/>
    </source>
</evidence>
<feature type="region of interest" description="Disordered" evidence="9">
    <location>
        <begin position="742"/>
        <end position="779"/>
    </location>
</feature>
<evidence type="ECO:0000256" key="1">
    <source>
        <dbReference type="ARBA" id="ARBA00001849"/>
    </source>
</evidence>
<dbReference type="SMART" id="SM00316">
    <property type="entry name" value="S1"/>
    <property type="match status" value="1"/>
</dbReference>
<sequence>MSKKIKSTKEERFLLNLKEEIIAFFDINEDRALSVNQVHKGFAVRDRKTKELFSELVEELHAEGRLIRNSDGNYIIDNQTLFVTGKVDHVNARFAFVVVGNEVPDIWVNTKDLNGAIDGDTVKVLARSTARKKKSERPEGEVVEIIERRSDEIVGTIEVLPNFAFVNPDSKKIFQDIFIAKDYIKDAKNGDKVIVKVTQWAENERKAEGRIIEVLGKAGENNTEMHAILAEFGLPIHFPEVVEKEAERISEKITKEEIDKRRDFRKVTTFTIDPIDAKDFDDAISFQYLENGNYEIGVHIADVSHYVTENTLLEQEAYKRATSVYLVDRVVPMLPEKLSNGLCSLRPHEDKLTFSAVFEVSPEAKVVKEWFGRTVIHSDKRFSYEEAQEVMDGTYQLPVEESVIEEEPVKKGKKKKKDVVSGNIFKGELLILNSLAHKLRDERFRKGAVNFETVEVRFVLDENGKPLSVYPKIRKDAHKLIEEFMLLANKKVAEFVHNLRKKEPVNVMVYRIHEAPDPEKLKTFSSFAKKFGYNVDIDKEGVSSSLNHLMDDVEGKPEQNILQSLAVRTMSKARYSTDPIGHFGLSFPFYSHFTSPIRRYPDVMAHRLLQHYLDGGEPVEKGPWEIRCKHSSEMEKLASEAERASIKYKQVEFMSLMEEKVFDGIITGVTEFGFFVEITETACEGLVRMVDLKDDFYDLDKDNFRIVGQRNGRVFTFGDPVQVKVKECNLARRSMDLELIGMTGKKGRGSSGERSRSKSKVIPRGKRRENSMRGKNKRK</sequence>
<keyword evidence="12" id="KW-1185">Reference proteome</keyword>
<evidence type="ECO:0000256" key="5">
    <source>
        <dbReference type="ARBA" id="ARBA00022801"/>
    </source>
</evidence>
<dbReference type="InterPro" id="IPR012340">
    <property type="entry name" value="NA-bd_OB-fold"/>
</dbReference>
<dbReference type="OrthoDB" id="9764149at2"/>
<dbReference type="STRING" id="1079859.SAMN04515674_112115"/>
<comment type="function">
    <text evidence="8">3'-5' exoribonuclease that releases 5'-nucleoside monophosphates and is involved in maturation of structured RNAs.</text>
</comment>
<evidence type="ECO:0000256" key="4">
    <source>
        <dbReference type="ARBA" id="ARBA00022722"/>
    </source>
</evidence>
<dbReference type="Proteomes" id="UP000199306">
    <property type="component" value="Unassembled WGS sequence"/>
</dbReference>
<dbReference type="SUPFAM" id="SSF50249">
    <property type="entry name" value="Nucleic acid-binding proteins"/>
    <property type="match status" value="4"/>
</dbReference>
<dbReference type="Pfam" id="PF00773">
    <property type="entry name" value="RNB"/>
    <property type="match status" value="1"/>
</dbReference>
<reference evidence="11 12" key="1">
    <citation type="submission" date="2016-10" db="EMBL/GenBank/DDBJ databases">
        <authorList>
            <person name="de Groot N.N."/>
        </authorList>
    </citation>
    <scope>NUCLEOTIDE SEQUENCE [LARGE SCALE GENOMIC DNA]</scope>
    <source>
        <strain evidence="12">E92,LMG 26720,CCM 7988</strain>
    </source>
</reference>
<dbReference type="InterPro" id="IPR050180">
    <property type="entry name" value="RNR_Ribonuclease"/>
</dbReference>
<dbReference type="GO" id="GO:0008859">
    <property type="term" value="F:exoribonuclease II activity"/>
    <property type="evidence" value="ECO:0007669"/>
    <property type="project" value="UniProtKB-UniRule"/>
</dbReference>
<evidence type="ECO:0000313" key="12">
    <source>
        <dbReference type="Proteomes" id="UP000199306"/>
    </source>
</evidence>
<dbReference type="SMART" id="SM00357">
    <property type="entry name" value="CSP"/>
    <property type="match status" value="2"/>
</dbReference>
<keyword evidence="6 8" id="KW-0269">Exonuclease</keyword>
<evidence type="ECO:0000313" key="11">
    <source>
        <dbReference type="EMBL" id="SFQ22027.1"/>
    </source>
</evidence>
<dbReference type="InterPro" id="IPR011129">
    <property type="entry name" value="CSD"/>
</dbReference>
<keyword evidence="3 8" id="KW-0963">Cytoplasm</keyword>
<comment type="similarity">
    <text evidence="8">Belongs to the RNR ribonuclease family. RNase R subfamily.</text>
</comment>
<dbReference type="Pfam" id="PF00575">
    <property type="entry name" value="S1"/>
    <property type="match status" value="1"/>
</dbReference>
<dbReference type="PROSITE" id="PS50126">
    <property type="entry name" value="S1"/>
    <property type="match status" value="1"/>
</dbReference>
<evidence type="ECO:0000256" key="2">
    <source>
        <dbReference type="ARBA" id="ARBA00004496"/>
    </source>
</evidence>
<dbReference type="EC" id="3.1.13.1" evidence="8"/>
<dbReference type="PANTHER" id="PTHR23355:SF9">
    <property type="entry name" value="DIS3-LIKE EXONUCLEASE 2"/>
    <property type="match status" value="1"/>
</dbReference>
<dbReference type="PROSITE" id="PS01175">
    <property type="entry name" value="RIBONUCLEASE_II"/>
    <property type="match status" value="1"/>
</dbReference>
<dbReference type="HAMAP" id="MF_01895">
    <property type="entry name" value="RNase_R"/>
    <property type="match status" value="1"/>
</dbReference>
<name>A0A1I5WR34_9BACT</name>
<dbReference type="CDD" id="cd04471">
    <property type="entry name" value="S1_RNase_R"/>
    <property type="match status" value="1"/>
</dbReference>
<dbReference type="NCBIfam" id="TIGR00358">
    <property type="entry name" value="3_prime_RNase"/>
    <property type="match status" value="1"/>
</dbReference>
<dbReference type="InterPro" id="IPR004476">
    <property type="entry name" value="RNase_II/RNase_R"/>
</dbReference>
<dbReference type="InterPro" id="IPR013223">
    <property type="entry name" value="RNase_B_OB_dom"/>
</dbReference>
<organism evidence="11 12">
    <name type="scientific">Pseudarcicella hirudinis</name>
    <dbReference type="NCBI Taxonomy" id="1079859"/>
    <lineage>
        <taxon>Bacteria</taxon>
        <taxon>Pseudomonadati</taxon>
        <taxon>Bacteroidota</taxon>
        <taxon>Cytophagia</taxon>
        <taxon>Cytophagales</taxon>
        <taxon>Flectobacillaceae</taxon>
        <taxon>Pseudarcicella</taxon>
    </lineage>
</organism>
<dbReference type="PANTHER" id="PTHR23355">
    <property type="entry name" value="RIBONUCLEASE"/>
    <property type="match status" value="1"/>
</dbReference>
<dbReference type="Gene3D" id="2.40.50.140">
    <property type="entry name" value="Nucleic acid-binding proteins"/>
    <property type="match status" value="3"/>
</dbReference>
<feature type="domain" description="S1 motif" evidence="10">
    <location>
        <begin position="659"/>
        <end position="740"/>
    </location>
</feature>
<evidence type="ECO:0000259" key="10">
    <source>
        <dbReference type="PROSITE" id="PS50126"/>
    </source>
</evidence>
<dbReference type="GO" id="GO:0005829">
    <property type="term" value="C:cytosol"/>
    <property type="evidence" value="ECO:0007669"/>
    <property type="project" value="UniProtKB-ARBA"/>
</dbReference>
<dbReference type="InterPro" id="IPR003029">
    <property type="entry name" value="S1_domain"/>
</dbReference>
<dbReference type="GO" id="GO:0006402">
    <property type="term" value="P:mRNA catabolic process"/>
    <property type="evidence" value="ECO:0007669"/>
    <property type="project" value="TreeGrafter"/>
</dbReference>
<proteinExistence type="inferred from homology"/>
<dbReference type="Pfam" id="PF17876">
    <property type="entry name" value="CSD2"/>
    <property type="match status" value="1"/>
</dbReference>
<keyword evidence="7 8" id="KW-0694">RNA-binding</keyword>
<dbReference type="InterPro" id="IPR040476">
    <property type="entry name" value="CSD2"/>
</dbReference>
<keyword evidence="4 8" id="KW-0540">Nuclease</keyword>
<dbReference type="Pfam" id="PF08206">
    <property type="entry name" value="OB_RNB"/>
    <property type="match status" value="1"/>
</dbReference>
<dbReference type="SMART" id="SM00955">
    <property type="entry name" value="RNB"/>
    <property type="match status" value="1"/>
</dbReference>
<dbReference type="GO" id="GO:0003723">
    <property type="term" value="F:RNA binding"/>
    <property type="evidence" value="ECO:0007669"/>
    <property type="project" value="UniProtKB-UniRule"/>
</dbReference>
<dbReference type="InterPro" id="IPR022966">
    <property type="entry name" value="RNase_II/R_CS"/>
</dbReference>
<comment type="catalytic activity">
    <reaction evidence="1 8">
        <text>Exonucleolytic cleavage in the 3'- to 5'-direction to yield nucleoside 5'-phosphates.</text>
        <dbReference type="EC" id="3.1.13.1"/>
    </reaction>
</comment>
<evidence type="ECO:0000256" key="3">
    <source>
        <dbReference type="ARBA" id="ARBA00022490"/>
    </source>
</evidence>
<accession>A0A1I5WR34</accession>
<feature type="compositionally biased region" description="Basic residues" evidence="9">
    <location>
        <begin position="757"/>
        <end position="767"/>
    </location>
</feature>
<dbReference type="NCBIfam" id="TIGR02063">
    <property type="entry name" value="RNase_R"/>
    <property type="match status" value="1"/>
</dbReference>
<dbReference type="InterPro" id="IPR001900">
    <property type="entry name" value="RNase_II/R"/>
</dbReference>
<dbReference type="AlphaFoldDB" id="A0A1I5WR34"/>
<dbReference type="EMBL" id="FOXH01000012">
    <property type="protein sequence ID" value="SFQ22027.1"/>
    <property type="molecule type" value="Genomic_DNA"/>
</dbReference>
<dbReference type="InterPro" id="IPR011805">
    <property type="entry name" value="RNase_R"/>
</dbReference>
<comment type="subcellular location">
    <subcellularLocation>
        <location evidence="2 8">Cytoplasm</location>
    </subcellularLocation>
</comment>
<keyword evidence="5 8" id="KW-0378">Hydrolase</keyword>